<accession>A0A5N4EK74</accession>
<sequence>MRIVLGQGRTVTGVLHEPANTAPEEKVGRAEAALLSGFRVFILSPRNCGTAVGVGGDNARSSSFPELTTALY</sequence>
<proteinExistence type="predicted"/>
<dbReference type="AlphaFoldDB" id="A0A5N4EK74"/>
<comment type="caution">
    <text evidence="1">The sequence shown here is derived from an EMBL/GenBank/DDBJ whole genome shotgun (WGS) entry which is preliminary data.</text>
</comment>
<dbReference type="Proteomes" id="UP000299084">
    <property type="component" value="Unassembled WGS sequence"/>
</dbReference>
<reference evidence="1 2" key="1">
    <citation type="journal article" date="2019" name="Mol. Ecol. Resour.">
        <title>Improving Illumina assemblies with Hi-C and long reads: an example with the North African dromedary.</title>
        <authorList>
            <person name="Elbers J.P."/>
            <person name="Rogers M.F."/>
            <person name="Perelman P.L."/>
            <person name="Proskuryakova A.A."/>
            <person name="Serdyukova N.A."/>
            <person name="Johnson W.E."/>
            <person name="Horin P."/>
            <person name="Corander J."/>
            <person name="Murphy D."/>
            <person name="Burger P.A."/>
        </authorList>
    </citation>
    <scope>NUCLEOTIDE SEQUENCE [LARGE SCALE GENOMIC DNA]</scope>
    <source>
        <strain evidence="1">Drom800</strain>
        <tissue evidence="1">Blood</tissue>
    </source>
</reference>
<organism evidence="1 2">
    <name type="scientific">Camelus dromedarius</name>
    <name type="common">Dromedary</name>
    <name type="synonym">Arabian camel</name>
    <dbReference type="NCBI Taxonomy" id="9838"/>
    <lineage>
        <taxon>Eukaryota</taxon>
        <taxon>Metazoa</taxon>
        <taxon>Chordata</taxon>
        <taxon>Craniata</taxon>
        <taxon>Vertebrata</taxon>
        <taxon>Euteleostomi</taxon>
        <taxon>Mammalia</taxon>
        <taxon>Eutheria</taxon>
        <taxon>Laurasiatheria</taxon>
        <taxon>Artiodactyla</taxon>
        <taxon>Tylopoda</taxon>
        <taxon>Camelidae</taxon>
        <taxon>Camelus</taxon>
    </lineage>
</organism>
<evidence type="ECO:0000313" key="2">
    <source>
        <dbReference type="Proteomes" id="UP000299084"/>
    </source>
</evidence>
<gene>
    <name evidence="1" type="ORF">Cadr_000000987</name>
</gene>
<keyword evidence="2" id="KW-1185">Reference proteome</keyword>
<evidence type="ECO:0000313" key="1">
    <source>
        <dbReference type="EMBL" id="KAB1283928.1"/>
    </source>
</evidence>
<name>A0A5N4EK74_CAMDR</name>
<dbReference type="EMBL" id="JWIN03000001">
    <property type="protein sequence ID" value="KAB1283928.1"/>
    <property type="molecule type" value="Genomic_DNA"/>
</dbReference>
<protein>
    <submittedName>
        <fullName evidence="1">Uncharacterized protein</fullName>
    </submittedName>
</protein>